<accession>A0A7S1F758</accession>
<dbReference type="SUPFAM" id="SSF47794">
    <property type="entry name" value="Rad51 N-terminal domain-like"/>
    <property type="match status" value="1"/>
</dbReference>
<dbReference type="InterPro" id="IPR010995">
    <property type="entry name" value="DNA_repair_Rad51/TF_NusA_a-hlx"/>
</dbReference>
<dbReference type="GO" id="GO:0000166">
    <property type="term" value="F:nucleotide binding"/>
    <property type="evidence" value="ECO:0007669"/>
    <property type="project" value="InterPro"/>
</dbReference>
<sequence length="233" mass="25933">MAQVFLAWGNDSSCSWELLSINMAMAPYQPQEPGLAPQPYGQIAQPAGSQGVASSMQAIAQLFARLSQEIEEHQPKNCVHFIVDFLCKHYPEHLHGFAAIWQMDPDLERERHEVVDFFKAHKISTAVASHFTNAGYDTLDTLTTLSPDSLVDIEAFNNVKWLPGHKVRLQQIFGEISTRVRAFRQKHPRRPLSNADAAKIFAKEYIANMGVAPGRGPVVAQPQLALPMSPYIG</sequence>
<dbReference type="AlphaFoldDB" id="A0A7S1F758"/>
<organism evidence="1">
    <name type="scientific">Noctiluca scintillans</name>
    <name type="common">Sea sparkle</name>
    <name type="synonym">Red tide dinoflagellate</name>
    <dbReference type="NCBI Taxonomy" id="2966"/>
    <lineage>
        <taxon>Eukaryota</taxon>
        <taxon>Sar</taxon>
        <taxon>Alveolata</taxon>
        <taxon>Dinophyceae</taxon>
        <taxon>Noctilucales</taxon>
        <taxon>Noctilucaceae</taxon>
        <taxon>Noctiluca</taxon>
    </lineage>
</organism>
<evidence type="ECO:0000313" key="1">
    <source>
        <dbReference type="EMBL" id="CAD8849064.1"/>
    </source>
</evidence>
<gene>
    <name evidence="1" type="ORF">NSCI0253_LOCUS23414</name>
</gene>
<name>A0A7S1F758_NOCSC</name>
<proteinExistence type="predicted"/>
<protein>
    <submittedName>
        <fullName evidence="1">Uncharacterized protein</fullName>
    </submittedName>
</protein>
<reference evidence="1" key="1">
    <citation type="submission" date="2021-01" db="EMBL/GenBank/DDBJ databases">
        <authorList>
            <person name="Corre E."/>
            <person name="Pelletier E."/>
            <person name="Niang G."/>
            <person name="Scheremetjew M."/>
            <person name="Finn R."/>
            <person name="Kale V."/>
            <person name="Holt S."/>
            <person name="Cochrane G."/>
            <person name="Meng A."/>
            <person name="Brown T."/>
            <person name="Cohen L."/>
        </authorList>
    </citation>
    <scope>NUCLEOTIDE SEQUENCE</scope>
</reference>
<dbReference type="EMBL" id="HBFQ01033267">
    <property type="protein sequence ID" value="CAD8849064.1"/>
    <property type="molecule type" value="Transcribed_RNA"/>
</dbReference>